<keyword evidence="2" id="KW-1185">Reference proteome</keyword>
<sequence>MIGMANEHFKKITSQETQVLLNSKDILVKVLRENAERNKLKITQECLQDTAQYILNELKKINEVKRIEQVVHDEICDSYRKEYYEYRDRQFNAAFENAHSNWANNEFTKNFDPGSCKEIYDSLKASLIETYKKPFTQEYFKFLDSSVEEWAKQMIY</sequence>
<accession>K6URZ4</accession>
<proteinExistence type="predicted"/>
<evidence type="ECO:0000313" key="2">
    <source>
        <dbReference type="Proteomes" id="UP000006319"/>
    </source>
</evidence>
<dbReference type="RefSeq" id="XP_004220652.1">
    <property type="nucleotide sequence ID" value="XM_004220604.1"/>
</dbReference>
<dbReference type="KEGG" id="pcy:PCYB_022550"/>
<protein>
    <submittedName>
        <fullName evidence="1">Uncharacterized protein</fullName>
    </submittedName>
</protein>
<dbReference type="GeneID" id="14690922"/>
<dbReference type="VEuPathDB" id="PlasmoDB:PCYB_022550"/>
<dbReference type="Proteomes" id="UP000006319">
    <property type="component" value="Chromosome 2"/>
</dbReference>
<reference evidence="1 2" key="1">
    <citation type="journal article" date="2012" name="Nat. Genet.">
        <title>Plasmodium cynomolgi genome sequences provide insight into Plasmodium vivax and the monkey malaria clade.</title>
        <authorList>
            <person name="Tachibana S."/>
            <person name="Sullivan S.A."/>
            <person name="Kawai S."/>
            <person name="Nakamura S."/>
            <person name="Kim H.R."/>
            <person name="Goto N."/>
            <person name="Arisue N."/>
            <person name="Palacpac N.M.Q."/>
            <person name="Honma H."/>
            <person name="Yagi M."/>
            <person name="Tougan T."/>
            <person name="Katakai Y."/>
            <person name="Kaneko O."/>
            <person name="Mita T."/>
            <person name="Kita K."/>
            <person name="Yasutomi Y."/>
            <person name="Sutton P.L."/>
            <person name="Shakhbatyan R."/>
            <person name="Horii T."/>
            <person name="Yasunaga T."/>
            <person name="Barnwell J.W."/>
            <person name="Escalante A.A."/>
            <person name="Carlton J.M."/>
            <person name="Tanabe K."/>
        </authorList>
    </citation>
    <scope>NUCLEOTIDE SEQUENCE [LARGE SCALE GENOMIC DNA]</scope>
    <source>
        <strain evidence="1 2">B</strain>
    </source>
</reference>
<name>K6URZ4_PLACD</name>
<dbReference type="PhylomeDB" id="K6URZ4"/>
<dbReference type="OrthoDB" id="386257at2759"/>
<dbReference type="EMBL" id="DF157094">
    <property type="protein sequence ID" value="GAB64685.1"/>
    <property type="molecule type" value="Genomic_DNA"/>
</dbReference>
<gene>
    <name evidence="1" type="ORF">PCYB_022550</name>
</gene>
<organism evidence="1 2">
    <name type="scientific">Plasmodium cynomolgi (strain B)</name>
    <dbReference type="NCBI Taxonomy" id="1120755"/>
    <lineage>
        <taxon>Eukaryota</taxon>
        <taxon>Sar</taxon>
        <taxon>Alveolata</taxon>
        <taxon>Apicomplexa</taxon>
        <taxon>Aconoidasida</taxon>
        <taxon>Haemosporida</taxon>
        <taxon>Plasmodiidae</taxon>
        <taxon>Plasmodium</taxon>
        <taxon>Plasmodium (Plasmodium)</taxon>
    </lineage>
</organism>
<evidence type="ECO:0000313" key="1">
    <source>
        <dbReference type="EMBL" id="GAB64685.1"/>
    </source>
</evidence>
<dbReference type="AlphaFoldDB" id="K6URZ4"/>